<organism evidence="1 2">
    <name type="scientific">Clunio marinus</name>
    <dbReference type="NCBI Taxonomy" id="568069"/>
    <lineage>
        <taxon>Eukaryota</taxon>
        <taxon>Metazoa</taxon>
        <taxon>Ecdysozoa</taxon>
        <taxon>Arthropoda</taxon>
        <taxon>Hexapoda</taxon>
        <taxon>Insecta</taxon>
        <taxon>Pterygota</taxon>
        <taxon>Neoptera</taxon>
        <taxon>Endopterygota</taxon>
        <taxon>Diptera</taxon>
        <taxon>Nematocera</taxon>
        <taxon>Chironomoidea</taxon>
        <taxon>Chironomidae</taxon>
        <taxon>Clunio</taxon>
    </lineage>
</organism>
<name>A0A1J1I1T1_9DIPT</name>
<dbReference type="AlphaFoldDB" id="A0A1J1I1T1"/>
<gene>
    <name evidence="1" type="ORF">CLUMA_CG006397</name>
</gene>
<evidence type="ECO:0000313" key="1">
    <source>
        <dbReference type="EMBL" id="CRK92798.1"/>
    </source>
</evidence>
<protein>
    <submittedName>
        <fullName evidence="1">CLUMA_CG006397, isoform A</fullName>
    </submittedName>
</protein>
<accession>A0A1J1I1T1</accession>
<evidence type="ECO:0000313" key="2">
    <source>
        <dbReference type="Proteomes" id="UP000183832"/>
    </source>
</evidence>
<proteinExistence type="predicted"/>
<dbReference type="EMBL" id="CVRI01000035">
    <property type="protein sequence ID" value="CRK92798.1"/>
    <property type="molecule type" value="Genomic_DNA"/>
</dbReference>
<reference evidence="1 2" key="1">
    <citation type="submission" date="2015-04" db="EMBL/GenBank/DDBJ databases">
        <authorList>
            <person name="Syromyatnikov M.Y."/>
            <person name="Popov V.N."/>
        </authorList>
    </citation>
    <scope>NUCLEOTIDE SEQUENCE [LARGE SCALE GENOMIC DNA]</scope>
</reference>
<sequence>MQKLKNSTFEALCFGLVKKKVFQHCNLQEEMSHVAAHFRLIHKGRNSRDPKTAQVTSHLERA</sequence>
<keyword evidence="2" id="KW-1185">Reference proteome</keyword>
<dbReference type="Proteomes" id="UP000183832">
    <property type="component" value="Unassembled WGS sequence"/>
</dbReference>